<dbReference type="PROSITE" id="PS51257">
    <property type="entry name" value="PROKAR_LIPOPROTEIN"/>
    <property type="match status" value="1"/>
</dbReference>
<keyword evidence="4" id="KW-1185">Reference proteome</keyword>
<organism evidence="3 4">
    <name type="scientific">Dankookia rubra</name>
    <dbReference type="NCBI Taxonomy" id="1442381"/>
    <lineage>
        <taxon>Bacteria</taxon>
        <taxon>Pseudomonadati</taxon>
        <taxon>Pseudomonadota</taxon>
        <taxon>Alphaproteobacteria</taxon>
        <taxon>Acetobacterales</taxon>
        <taxon>Roseomonadaceae</taxon>
        <taxon>Dankookia</taxon>
    </lineage>
</organism>
<evidence type="ECO:0000313" key="3">
    <source>
        <dbReference type="EMBL" id="TDH60571.1"/>
    </source>
</evidence>
<gene>
    <name evidence="3" type="ORF">E2C06_21235</name>
</gene>
<evidence type="ECO:0000259" key="2">
    <source>
        <dbReference type="Pfam" id="PF13441"/>
    </source>
</evidence>
<dbReference type="Proteomes" id="UP000295096">
    <property type="component" value="Unassembled WGS sequence"/>
</dbReference>
<evidence type="ECO:0000256" key="1">
    <source>
        <dbReference type="SAM" id="SignalP"/>
    </source>
</evidence>
<feature type="signal peptide" evidence="1">
    <location>
        <begin position="1"/>
        <end position="21"/>
    </location>
</feature>
<feature type="chain" id="PRO_5020440995" description="YMGG-like Gly-zipper domain-containing protein" evidence="1">
    <location>
        <begin position="22"/>
        <end position="92"/>
    </location>
</feature>
<dbReference type="EMBL" id="SMSJ01000035">
    <property type="protein sequence ID" value="TDH60571.1"/>
    <property type="molecule type" value="Genomic_DNA"/>
</dbReference>
<evidence type="ECO:0000313" key="4">
    <source>
        <dbReference type="Proteomes" id="UP000295096"/>
    </source>
</evidence>
<protein>
    <recommendedName>
        <fullName evidence="2">YMGG-like Gly-zipper domain-containing protein</fullName>
    </recommendedName>
</protein>
<comment type="caution">
    <text evidence="3">The sequence shown here is derived from an EMBL/GenBank/DDBJ whole genome shotgun (WGS) entry which is preliminary data.</text>
</comment>
<dbReference type="AlphaFoldDB" id="A0A4R5QDN5"/>
<keyword evidence="1" id="KW-0732">Signal</keyword>
<accession>A0A4R5QDN5</accession>
<reference evidence="3 4" key="1">
    <citation type="journal article" date="2016" name="J. Microbiol.">
        <title>Dankookia rubra gen. nov., sp. nov., an alphaproteobacterium isolated from sediment of a shallow stream.</title>
        <authorList>
            <person name="Kim W.H."/>
            <person name="Kim D.H."/>
            <person name="Kang K."/>
            <person name="Ahn T.Y."/>
        </authorList>
    </citation>
    <scope>NUCLEOTIDE SEQUENCE [LARGE SCALE GENOMIC DNA]</scope>
    <source>
        <strain evidence="3 4">JCM30602</strain>
    </source>
</reference>
<proteinExistence type="predicted"/>
<name>A0A4R5QDN5_9PROT</name>
<dbReference type="Pfam" id="PF13441">
    <property type="entry name" value="Gly-zipper_YMGG"/>
    <property type="match status" value="1"/>
</dbReference>
<sequence>MTRRLAPAGLLAAALALSACADLSPTAQRTGTGALGGAAGGALIGAMAGNAGLGAAIGAGVGGAGGFAWDRHQQSNERAFNQGVQAGRASSR</sequence>
<dbReference type="InterPro" id="IPR027367">
    <property type="entry name" value="Gly-zipper_YMGG"/>
</dbReference>
<dbReference type="RefSeq" id="WP_133290621.1">
    <property type="nucleotide sequence ID" value="NZ_SMSJ01000035.1"/>
</dbReference>
<feature type="domain" description="YMGG-like Gly-zipper" evidence="2">
    <location>
        <begin position="28"/>
        <end position="69"/>
    </location>
</feature>